<evidence type="ECO:0000313" key="2">
    <source>
        <dbReference type="Proteomes" id="UP000199031"/>
    </source>
</evidence>
<keyword evidence="2" id="KW-1185">Reference proteome</keyword>
<proteinExistence type="predicted"/>
<dbReference type="InterPro" id="IPR015947">
    <property type="entry name" value="PUA-like_sf"/>
</dbReference>
<dbReference type="EMBL" id="FOXQ01000004">
    <property type="protein sequence ID" value="SFQ02504.1"/>
    <property type="molecule type" value="Genomic_DNA"/>
</dbReference>
<name>A0A1I5V4K9_9BACT</name>
<dbReference type="Proteomes" id="UP000199031">
    <property type="component" value="Unassembled WGS sequence"/>
</dbReference>
<reference evidence="1 2" key="1">
    <citation type="submission" date="2016-10" db="EMBL/GenBank/DDBJ databases">
        <authorList>
            <person name="de Groot N.N."/>
        </authorList>
    </citation>
    <scope>NUCLEOTIDE SEQUENCE [LARGE SCALE GENOMIC DNA]</scope>
    <source>
        <strain evidence="1 2">DSM 28286</strain>
    </source>
</reference>
<dbReference type="SUPFAM" id="SSF88697">
    <property type="entry name" value="PUA domain-like"/>
    <property type="match status" value="1"/>
</dbReference>
<dbReference type="STRING" id="1465490.SAMN05444277_104211"/>
<dbReference type="RefSeq" id="WP_090657499.1">
    <property type="nucleotide sequence ID" value="NZ_FOXQ01000004.1"/>
</dbReference>
<protein>
    <submittedName>
        <fullName evidence="1">Predicted transcriptional regulator, contains an HTH and PUA-like domains</fullName>
    </submittedName>
</protein>
<accession>A0A1I5V4K9</accession>
<evidence type="ECO:0000313" key="1">
    <source>
        <dbReference type="EMBL" id="SFQ02504.1"/>
    </source>
</evidence>
<dbReference type="AlphaFoldDB" id="A0A1I5V4K9"/>
<dbReference type="Gene3D" id="2.30.130.30">
    <property type="entry name" value="Hypothetical protein"/>
    <property type="match status" value="1"/>
</dbReference>
<sequence>MKVLLSIKPEFADKIFAGTKLFEFRRTIFKNKDVKKVVVYASSPIQKVIGEFEIDFIIKNSLNELWHQTQEFSGITQEYFFQYFSNKEEGFAIKIKNQKKYKQPKSLKEDYNLLPPQSFIYL</sequence>
<gene>
    <name evidence="1" type="ORF">SAMN05444277_104211</name>
</gene>
<dbReference type="OrthoDB" id="9800495at2"/>
<organism evidence="1 2">
    <name type="scientific">Parafilimonas terrae</name>
    <dbReference type="NCBI Taxonomy" id="1465490"/>
    <lineage>
        <taxon>Bacteria</taxon>
        <taxon>Pseudomonadati</taxon>
        <taxon>Bacteroidota</taxon>
        <taxon>Chitinophagia</taxon>
        <taxon>Chitinophagales</taxon>
        <taxon>Chitinophagaceae</taxon>
        <taxon>Parafilimonas</taxon>
    </lineage>
</organism>